<keyword evidence="4" id="KW-0804">Transcription</keyword>
<dbReference type="PANTHER" id="PTHR30204:SF69">
    <property type="entry name" value="MERR-FAMILY TRANSCRIPTIONAL REGULATOR"/>
    <property type="match status" value="1"/>
</dbReference>
<evidence type="ECO:0000256" key="1">
    <source>
        <dbReference type="ARBA" id="ARBA00022491"/>
    </source>
</evidence>
<proteinExistence type="predicted"/>
<accession>A0A6N2V398</accession>
<keyword evidence="3" id="KW-0238">DNA-binding</keyword>
<protein>
    <submittedName>
        <fullName evidence="6">Zinc-responsive transcriptional regulator</fullName>
    </submittedName>
</protein>
<dbReference type="AlphaFoldDB" id="A0A6N2V398"/>
<dbReference type="SMART" id="SM00422">
    <property type="entry name" value="HTH_MERR"/>
    <property type="match status" value="1"/>
</dbReference>
<dbReference type="Gene3D" id="1.10.1660.10">
    <property type="match status" value="1"/>
</dbReference>
<evidence type="ECO:0000313" key="6">
    <source>
        <dbReference type="EMBL" id="VYT24879.1"/>
    </source>
</evidence>
<reference evidence="6" key="1">
    <citation type="submission" date="2019-11" db="EMBL/GenBank/DDBJ databases">
        <authorList>
            <person name="Feng L."/>
        </authorList>
    </citation>
    <scope>NUCLEOTIDE SEQUENCE</scope>
    <source>
        <strain evidence="6">CnexileLFYP112</strain>
    </source>
</reference>
<dbReference type="InterPro" id="IPR000551">
    <property type="entry name" value="MerR-type_HTH_dom"/>
</dbReference>
<dbReference type="PROSITE" id="PS50937">
    <property type="entry name" value="HTH_MERR_2"/>
    <property type="match status" value="1"/>
</dbReference>
<feature type="domain" description="HTH merR-type" evidence="5">
    <location>
        <begin position="5"/>
        <end position="73"/>
    </location>
</feature>
<sequence>MGEVHYMISEAAKRVNVETHVLRYWEEELSLSIGRTEMGHRYYTEDDIQLFCCIKELKEQGIQLKELKGLIPDMLRTRDKLKLQKEPKEDPTVSNSVSEEQLDMASNASLEKIQLQIEEIFQHAMLENNKILEESVSQSISQAIIKEMNYLFQAQDRQDEDRYKKLDHLIRQQQTYRKESARSAPIKKLRKLFEM</sequence>
<dbReference type="SUPFAM" id="SSF46955">
    <property type="entry name" value="Putative DNA-binding domain"/>
    <property type="match status" value="1"/>
</dbReference>
<dbReference type="InterPro" id="IPR009061">
    <property type="entry name" value="DNA-bd_dom_put_sf"/>
</dbReference>
<name>A0A6N2V398_9FIRM</name>
<dbReference type="Pfam" id="PF13411">
    <property type="entry name" value="MerR_1"/>
    <property type="match status" value="1"/>
</dbReference>
<keyword evidence="1" id="KW-0678">Repressor</keyword>
<dbReference type="PANTHER" id="PTHR30204">
    <property type="entry name" value="REDOX-CYCLING DRUG-SENSING TRANSCRIPTIONAL ACTIVATOR SOXR"/>
    <property type="match status" value="1"/>
</dbReference>
<evidence type="ECO:0000256" key="4">
    <source>
        <dbReference type="ARBA" id="ARBA00023163"/>
    </source>
</evidence>
<gene>
    <name evidence="6" type="ORF">CNLFYP112_02474</name>
</gene>
<dbReference type="InterPro" id="IPR047057">
    <property type="entry name" value="MerR_fam"/>
</dbReference>
<dbReference type="GO" id="GO:0003700">
    <property type="term" value="F:DNA-binding transcription factor activity"/>
    <property type="evidence" value="ECO:0007669"/>
    <property type="project" value="InterPro"/>
</dbReference>
<evidence type="ECO:0000256" key="3">
    <source>
        <dbReference type="ARBA" id="ARBA00023125"/>
    </source>
</evidence>
<evidence type="ECO:0000259" key="5">
    <source>
        <dbReference type="PROSITE" id="PS50937"/>
    </source>
</evidence>
<evidence type="ECO:0000256" key="2">
    <source>
        <dbReference type="ARBA" id="ARBA00023015"/>
    </source>
</evidence>
<keyword evidence="2" id="KW-0805">Transcription regulation</keyword>
<organism evidence="6">
    <name type="scientific">[Clostridium] nexile</name>
    <dbReference type="NCBI Taxonomy" id="29361"/>
    <lineage>
        <taxon>Bacteria</taxon>
        <taxon>Bacillati</taxon>
        <taxon>Bacillota</taxon>
        <taxon>Clostridia</taxon>
        <taxon>Lachnospirales</taxon>
        <taxon>Lachnospiraceae</taxon>
        <taxon>Tyzzerella</taxon>
    </lineage>
</organism>
<dbReference type="GO" id="GO:0003677">
    <property type="term" value="F:DNA binding"/>
    <property type="evidence" value="ECO:0007669"/>
    <property type="project" value="UniProtKB-KW"/>
</dbReference>
<dbReference type="EMBL" id="CACRTG010000021">
    <property type="protein sequence ID" value="VYT24879.1"/>
    <property type="molecule type" value="Genomic_DNA"/>
</dbReference>